<evidence type="ECO:0000313" key="4">
    <source>
        <dbReference type="EMBL" id="RBP36361.1"/>
    </source>
</evidence>
<dbReference type="Pfam" id="PF00534">
    <property type="entry name" value="Glycos_transf_1"/>
    <property type="match status" value="1"/>
</dbReference>
<evidence type="ECO:0000256" key="1">
    <source>
        <dbReference type="ARBA" id="ARBA00022679"/>
    </source>
</evidence>
<dbReference type="AlphaFoldDB" id="A0A366H4U5"/>
<dbReference type="Pfam" id="PF13439">
    <property type="entry name" value="Glyco_transf_4"/>
    <property type="match status" value="1"/>
</dbReference>
<dbReference type="Proteomes" id="UP000253426">
    <property type="component" value="Unassembled WGS sequence"/>
</dbReference>
<keyword evidence="5" id="KW-1185">Reference proteome</keyword>
<dbReference type="RefSeq" id="WP_113961954.1">
    <property type="nucleotide sequence ID" value="NZ_QNRR01000017.1"/>
</dbReference>
<dbReference type="EMBL" id="QNRR01000017">
    <property type="protein sequence ID" value="RBP36361.1"/>
    <property type="molecule type" value="Genomic_DNA"/>
</dbReference>
<dbReference type="PANTHER" id="PTHR46401:SF2">
    <property type="entry name" value="GLYCOSYLTRANSFERASE WBBK-RELATED"/>
    <property type="match status" value="1"/>
</dbReference>
<proteinExistence type="predicted"/>
<dbReference type="OrthoDB" id="9797829at2"/>
<evidence type="ECO:0000259" key="3">
    <source>
        <dbReference type="Pfam" id="PF13439"/>
    </source>
</evidence>
<dbReference type="CDD" id="cd03809">
    <property type="entry name" value="GT4_MtfB-like"/>
    <property type="match status" value="1"/>
</dbReference>
<reference evidence="4 5" key="1">
    <citation type="submission" date="2018-06" db="EMBL/GenBank/DDBJ databases">
        <title>Genomic Encyclopedia of Type Strains, Phase IV (KMG-IV): sequencing the most valuable type-strain genomes for metagenomic binning, comparative biology and taxonomic classification.</title>
        <authorList>
            <person name="Goeker M."/>
        </authorList>
    </citation>
    <scope>NUCLEOTIDE SEQUENCE [LARGE SCALE GENOMIC DNA]</scope>
    <source>
        <strain evidence="4 5">DSM 25532</strain>
    </source>
</reference>
<dbReference type="Gene3D" id="3.40.50.2000">
    <property type="entry name" value="Glycogen Phosphorylase B"/>
    <property type="match status" value="2"/>
</dbReference>
<gene>
    <name evidence="4" type="ORF">DES53_11772</name>
</gene>
<evidence type="ECO:0000259" key="2">
    <source>
        <dbReference type="Pfam" id="PF00534"/>
    </source>
</evidence>
<protein>
    <submittedName>
        <fullName evidence="4">Glycosyl transferase family 4</fullName>
    </submittedName>
</protein>
<dbReference type="InterPro" id="IPR028098">
    <property type="entry name" value="Glyco_trans_4-like_N"/>
</dbReference>
<feature type="domain" description="Glycosyltransferase subfamily 4-like N-terminal" evidence="3">
    <location>
        <begin position="47"/>
        <end position="181"/>
    </location>
</feature>
<comment type="caution">
    <text evidence="4">The sequence shown here is derived from an EMBL/GenBank/DDBJ whole genome shotgun (WGS) entry which is preliminary data.</text>
</comment>
<dbReference type="SUPFAM" id="SSF53756">
    <property type="entry name" value="UDP-Glycosyltransferase/glycogen phosphorylase"/>
    <property type="match status" value="1"/>
</dbReference>
<dbReference type="InterPro" id="IPR001296">
    <property type="entry name" value="Glyco_trans_1"/>
</dbReference>
<dbReference type="PANTHER" id="PTHR46401">
    <property type="entry name" value="GLYCOSYLTRANSFERASE WBBK-RELATED"/>
    <property type="match status" value="1"/>
</dbReference>
<name>A0A366H4U5_9BACT</name>
<evidence type="ECO:0000313" key="5">
    <source>
        <dbReference type="Proteomes" id="UP000253426"/>
    </source>
</evidence>
<keyword evidence="1 4" id="KW-0808">Transferase</keyword>
<accession>A0A366H4U5</accession>
<dbReference type="GO" id="GO:0009103">
    <property type="term" value="P:lipopolysaccharide biosynthetic process"/>
    <property type="evidence" value="ECO:0007669"/>
    <property type="project" value="TreeGrafter"/>
</dbReference>
<dbReference type="GO" id="GO:0016757">
    <property type="term" value="F:glycosyltransferase activity"/>
    <property type="evidence" value="ECO:0007669"/>
    <property type="project" value="InterPro"/>
</dbReference>
<organism evidence="4 5">
    <name type="scientific">Roseimicrobium gellanilyticum</name>
    <dbReference type="NCBI Taxonomy" id="748857"/>
    <lineage>
        <taxon>Bacteria</taxon>
        <taxon>Pseudomonadati</taxon>
        <taxon>Verrucomicrobiota</taxon>
        <taxon>Verrucomicrobiia</taxon>
        <taxon>Verrucomicrobiales</taxon>
        <taxon>Verrucomicrobiaceae</taxon>
        <taxon>Roseimicrobium</taxon>
    </lineage>
</organism>
<sequence>MSARGTEARVAWYPALPAEGWASMDRYWAELARCESGWHHAGGSGDRMKAAAPPWLGGPPARSAAAGRIQRAMHKHFIYPWRAGQEKAEVAHVLDHSYAHLIPHLKKGCRSVVATVFDLVPLQLADGLTPVQIERFRRTVMHLREADHLISISQETKDRLHEILGIDPSRVTVAVPGMDFARFQKQVPQDNEVAQRVRALPKILFSVGSAISRKNLGSLPGIFEHFRDEFRERRCVFVRAGERLPAELKARIEEVVGPEGFVELGPTYGDDLIAAYQSAHVFLFPSTLEGLTFTIPEAMAAGAAVVTNRSTANPEAAGDAALFYNEGDSAEAARLIMSLLKDGSLHAEMCAKGRERARAMTWERHYQTVRKVYSMVAGRAA</sequence>
<feature type="domain" description="Glycosyl transferase family 1" evidence="2">
    <location>
        <begin position="201"/>
        <end position="355"/>
    </location>
</feature>